<gene>
    <name evidence="1" type="ORF">ENS59_06905</name>
</gene>
<evidence type="ECO:0008006" key="2">
    <source>
        <dbReference type="Google" id="ProtNLM"/>
    </source>
</evidence>
<comment type="caution">
    <text evidence="1">The sequence shown here is derived from an EMBL/GenBank/DDBJ whole genome shotgun (WGS) entry which is preliminary data.</text>
</comment>
<reference evidence="1" key="1">
    <citation type="journal article" date="2020" name="mSystems">
        <title>Genome- and Community-Level Interaction Insights into Carbon Utilization and Element Cycling Functions of Hydrothermarchaeota in Hydrothermal Sediment.</title>
        <authorList>
            <person name="Zhou Z."/>
            <person name="Liu Y."/>
            <person name="Xu W."/>
            <person name="Pan J."/>
            <person name="Luo Z.H."/>
            <person name="Li M."/>
        </authorList>
    </citation>
    <scope>NUCLEOTIDE SEQUENCE [LARGE SCALE GENOMIC DNA]</scope>
    <source>
        <strain evidence="1">SpSt-503</strain>
    </source>
</reference>
<dbReference type="AlphaFoldDB" id="A0A7C3IJ86"/>
<proteinExistence type="predicted"/>
<evidence type="ECO:0000313" key="1">
    <source>
        <dbReference type="EMBL" id="HFH29227.1"/>
    </source>
</evidence>
<name>A0A7C3IJ86_9SPIR</name>
<protein>
    <recommendedName>
        <fullName evidence="2">DUF432 domain-containing protein</fullName>
    </recommendedName>
</protein>
<sequence length="271" mass="30276">MWNYFAPKEITWYQWRLDGGRAFLRKNGDEWRLAFFPGTYMDMVPDSGGPEPVDQPGSAAVSFAVGTGKKVALRPHFANRPYLITVRNEIRLLPGAEARFTVALPPLLRFELEDGTVLAEKQLFNLSPTWFGDKESGDLCLSLPLMLDPQCKGEVETLEATDGNTGVDNLSRVSECKALIHCDIKVRNSTKNELDLKRIAIFTDLMNIYEQDGLLLSDTVLIDTTAEGGLRMSVDEGSHRNRKKVHAGNRSGLSELLVRRGMKFLKVITGM</sequence>
<organism evidence="1">
    <name type="scientific">Gracilinema caldarium</name>
    <dbReference type="NCBI Taxonomy" id="215591"/>
    <lineage>
        <taxon>Bacteria</taxon>
        <taxon>Pseudomonadati</taxon>
        <taxon>Spirochaetota</taxon>
        <taxon>Spirochaetia</taxon>
        <taxon>Spirochaetales</taxon>
        <taxon>Breznakiellaceae</taxon>
        <taxon>Gracilinema</taxon>
    </lineage>
</organism>
<dbReference type="EMBL" id="DSVL01000212">
    <property type="protein sequence ID" value="HFH29227.1"/>
    <property type="molecule type" value="Genomic_DNA"/>
</dbReference>
<accession>A0A7C3IJ86</accession>